<dbReference type="InterPro" id="IPR029063">
    <property type="entry name" value="SAM-dependent_MTases_sf"/>
</dbReference>
<accession>A0A327QT56</accession>
<sequence length="273" mass="31481">MHPRLKRFLKKTALPIFLQLRGWYYHGNKVACPCCKGNFSQFLPAGANRRLVQCPTCRSNERDRILWMYLDKHPHFIAPGKKVLHIAPEAIFHKRLSRIKGLDYTTGDKFAQSFENTYPKGTIYIDLTDMQHIAAHTYDVILCSHVLEYIEEDRKAMREILRVLKPNGIALMQVPIKAGLDVTHEDYSITDPAERVLIYGDPGHIRFYGADYQERLMAEGFEPQFIPITTLFSDEEIDKYCLNPNDTLQLCQKPSMVRALLGLNICYYVALAI</sequence>
<keyword evidence="2" id="KW-0808">Transferase</keyword>
<keyword evidence="3" id="KW-1185">Reference proteome</keyword>
<evidence type="ECO:0000313" key="2">
    <source>
        <dbReference type="EMBL" id="RAJ06824.1"/>
    </source>
</evidence>
<dbReference type="GO" id="GO:0032259">
    <property type="term" value="P:methylation"/>
    <property type="evidence" value="ECO:0007669"/>
    <property type="project" value="UniProtKB-KW"/>
</dbReference>
<dbReference type="Gene3D" id="3.40.50.150">
    <property type="entry name" value="Vaccinia Virus protein VP39"/>
    <property type="match status" value="1"/>
</dbReference>
<reference evidence="2 3" key="1">
    <citation type="submission" date="2018-06" db="EMBL/GenBank/DDBJ databases">
        <title>Genomic Encyclopedia of Archaeal and Bacterial Type Strains, Phase II (KMG-II): from individual species to whole genera.</title>
        <authorList>
            <person name="Goeker M."/>
        </authorList>
    </citation>
    <scope>NUCLEOTIDE SEQUENCE [LARGE SCALE GENOMIC DNA]</scope>
    <source>
        <strain evidence="2 3">DSM 23857</strain>
    </source>
</reference>
<dbReference type="EMBL" id="QLLL01000003">
    <property type="protein sequence ID" value="RAJ06824.1"/>
    <property type="molecule type" value="Genomic_DNA"/>
</dbReference>
<dbReference type="GO" id="GO:0008757">
    <property type="term" value="F:S-adenosylmethionine-dependent methyltransferase activity"/>
    <property type="evidence" value="ECO:0007669"/>
    <property type="project" value="InterPro"/>
</dbReference>
<dbReference type="AlphaFoldDB" id="A0A327QT56"/>
<proteinExistence type="predicted"/>
<name>A0A327QT56_9BACT</name>
<evidence type="ECO:0000313" key="3">
    <source>
        <dbReference type="Proteomes" id="UP000249547"/>
    </source>
</evidence>
<evidence type="ECO:0000259" key="1">
    <source>
        <dbReference type="Pfam" id="PF08241"/>
    </source>
</evidence>
<protein>
    <submittedName>
        <fullName evidence="2">Methyltransferase family protein</fullName>
    </submittedName>
</protein>
<dbReference type="CDD" id="cd02440">
    <property type="entry name" value="AdoMet_MTases"/>
    <property type="match status" value="1"/>
</dbReference>
<dbReference type="SUPFAM" id="SSF53335">
    <property type="entry name" value="S-adenosyl-L-methionine-dependent methyltransferases"/>
    <property type="match status" value="1"/>
</dbReference>
<keyword evidence="2" id="KW-0489">Methyltransferase</keyword>
<dbReference type="InterPro" id="IPR013216">
    <property type="entry name" value="Methyltransf_11"/>
</dbReference>
<feature type="domain" description="Methyltransferase type 11" evidence="1">
    <location>
        <begin position="95"/>
        <end position="171"/>
    </location>
</feature>
<organism evidence="2 3">
    <name type="scientific">Chitinophaga skermanii</name>
    <dbReference type="NCBI Taxonomy" id="331697"/>
    <lineage>
        <taxon>Bacteria</taxon>
        <taxon>Pseudomonadati</taxon>
        <taxon>Bacteroidota</taxon>
        <taxon>Chitinophagia</taxon>
        <taxon>Chitinophagales</taxon>
        <taxon>Chitinophagaceae</taxon>
        <taxon>Chitinophaga</taxon>
    </lineage>
</organism>
<dbReference type="Proteomes" id="UP000249547">
    <property type="component" value="Unassembled WGS sequence"/>
</dbReference>
<dbReference type="OrthoDB" id="3896938at2"/>
<comment type="caution">
    <text evidence="2">The sequence shown here is derived from an EMBL/GenBank/DDBJ whole genome shotgun (WGS) entry which is preliminary data.</text>
</comment>
<dbReference type="RefSeq" id="WP_111597408.1">
    <property type="nucleotide sequence ID" value="NZ_QLLL01000003.1"/>
</dbReference>
<dbReference type="Pfam" id="PF08241">
    <property type="entry name" value="Methyltransf_11"/>
    <property type="match status" value="1"/>
</dbReference>
<gene>
    <name evidence="2" type="ORF">LX64_01951</name>
</gene>